<evidence type="ECO:0000313" key="3">
    <source>
        <dbReference type="Proteomes" id="UP000199451"/>
    </source>
</evidence>
<dbReference type="AlphaFoldDB" id="A0A1G9XSS1"/>
<protein>
    <submittedName>
        <fullName evidence="2">Uncharacterized protein</fullName>
    </submittedName>
</protein>
<dbReference type="Proteomes" id="UP000199451">
    <property type="component" value="Unassembled WGS sequence"/>
</dbReference>
<evidence type="ECO:0000313" key="2">
    <source>
        <dbReference type="EMBL" id="SDM99225.1"/>
    </source>
</evidence>
<gene>
    <name evidence="2" type="ORF">SAMN04487949_3095</name>
</gene>
<dbReference type="EMBL" id="FNHL01000004">
    <property type="protein sequence ID" value="SDM99225.1"/>
    <property type="molecule type" value="Genomic_DNA"/>
</dbReference>
<feature type="region of interest" description="Disordered" evidence="1">
    <location>
        <begin position="50"/>
        <end position="70"/>
    </location>
</feature>
<name>A0A1G9XSS1_9EURY</name>
<accession>A0A1G9XSS1</accession>
<keyword evidence="3" id="KW-1185">Reference proteome</keyword>
<organism evidence="2 3">
    <name type="scientific">Halogranum gelatinilyticum</name>
    <dbReference type="NCBI Taxonomy" id="660521"/>
    <lineage>
        <taxon>Archaea</taxon>
        <taxon>Methanobacteriati</taxon>
        <taxon>Methanobacteriota</taxon>
        <taxon>Stenosarchaea group</taxon>
        <taxon>Halobacteria</taxon>
        <taxon>Halobacteriales</taxon>
        <taxon>Haloferacaceae</taxon>
    </lineage>
</organism>
<dbReference type="RefSeq" id="WP_089698830.1">
    <property type="nucleotide sequence ID" value="NZ_FNHL01000004.1"/>
</dbReference>
<proteinExistence type="predicted"/>
<evidence type="ECO:0000256" key="1">
    <source>
        <dbReference type="SAM" id="MobiDB-lite"/>
    </source>
</evidence>
<reference evidence="3" key="1">
    <citation type="submission" date="2016-10" db="EMBL/GenBank/DDBJ databases">
        <authorList>
            <person name="Varghese N."/>
            <person name="Submissions S."/>
        </authorList>
    </citation>
    <scope>NUCLEOTIDE SEQUENCE [LARGE SCALE GENOMIC DNA]</scope>
    <source>
        <strain evidence="3">CGMCC 1.10119</strain>
    </source>
</reference>
<sequence>MSAGPAVATSYPIERDNEFHCAVCKACCMRTLDHGEVGHKYRCPRRPNHLLKGGGTGGGSYYEPTEVTAE</sequence>